<protein>
    <submittedName>
        <fullName evidence="2">Uncharacterized protein</fullName>
    </submittedName>
</protein>
<keyword evidence="3" id="KW-1185">Reference proteome</keyword>
<keyword evidence="1" id="KW-0472">Membrane</keyword>
<evidence type="ECO:0000313" key="2">
    <source>
        <dbReference type="EMBL" id="CCX29808.1"/>
    </source>
</evidence>
<evidence type="ECO:0000256" key="1">
    <source>
        <dbReference type="SAM" id="Phobius"/>
    </source>
</evidence>
<name>U4LD86_PYROM</name>
<accession>U4LD86</accession>
<proteinExistence type="predicted"/>
<evidence type="ECO:0000313" key="3">
    <source>
        <dbReference type="Proteomes" id="UP000018144"/>
    </source>
</evidence>
<keyword evidence="1" id="KW-0812">Transmembrane</keyword>
<organism evidence="2 3">
    <name type="scientific">Pyronema omphalodes (strain CBS 100304)</name>
    <name type="common">Pyronema confluens</name>
    <dbReference type="NCBI Taxonomy" id="1076935"/>
    <lineage>
        <taxon>Eukaryota</taxon>
        <taxon>Fungi</taxon>
        <taxon>Dikarya</taxon>
        <taxon>Ascomycota</taxon>
        <taxon>Pezizomycotina</taxon>
        <taxon>Pezizomycetes</taxon>
        <taxon>Pezizales</taxon>
        <taxon>Pyronemataceae</taxon>
        <taxon>Pyronema</taxon>
    </lineage>
</organism>
<feature type="transmembrane region" description="Helical" evidence="1">
    <location>
        <begin position="20"/>
        <end position="39"/>
    </location>
</feature>
<dbReference type="AlphaFoldDB" id="U4LD86"/>
<keyword evidence="1" id="KW-1133">Transmembrane helix</keyword>
<dbReference type="EMBL" id="HF935358">
    <property type="protein sequence ID" value="CCX29808.1"/>
    <property type="molecule type" value="Genomic_DNA"/>
</dbReference>
<gene>
    <name evidence="2" type="ORF">PCON_07214</name>
</gene>
<dbReference type="OrthoDB" id="5355071at2759"/>
<sequence>MSLPLPIPALMFTARLSTSTSPVLLFLGSIGVFTTYGIWNALKNSFEEREALLEQQRNEAEFKERYNVWVTAHRERYGGY</sequence>
<reference evidence="2 3" key="1">
    <citation type="journal article" date="2013" name="PLoS Genet.">
        <title>The genome and development-dependent transcriptomes of Pyronema confluens: a window into fungal evolution.</title>
        <authorList>
            <person name="Traeger S."/>
            <person name="Altegoer F."/>
            <person name="Freitag M."/>
            <person name="Gabaldon T."/>
            <person name="Kempken F."/>
            <person name="Kumar A."/>
            <person name="Marcet-Houben M."/>
            <person name="Poggeler S."/>
            <person name="Stajich J.E."/>
            <person name="Nowrousian M."/>
        </authorList>
    </citation>
    <scope>NUCLEOTIDE SEQUENCE [LARGE SCALE GENOMIC DNA]</scope>
    <source>
        <strain evidence="3">CBS 100304</strain>
        <tissue evidence="2">Vegetative mycelium</tissue>
    </source>
</reference>
<dbReference type="Proteomes" id="UP000018144">
    <property type="component" value="Unassembled WGS sequence"/>
</dbReference>